<dbReference type="PROSITE" id="PS01129">
    <property type="entry name" value="PSI_RLU"/>
    <property type="match status" value="1"/>
</dbReference>
<proteinExistence type="inferred from homology"/>
<dbReference type="InterPro" id="IPR002942">
    <property type="entry name" value="S4_RNA-bd"/>
</dbReference>
<reference evidence="8 9" key="1">
    <citation type="journal article" date="2009" name="Stand. Genomic Sci.">
        <title>Complete genome sequence of Pirellula staleyi type strain (ATCC 27377).</title>
        <authorList>
            <person name="Clum A."/>
            <person name="Tindall B.J."/>
            <person name="Sikorski J."/>
            <person name="Ivanova N."/>
            <person name="Mavrommatis K."/>
            <person name="Lucas S."/>
            <person name="Glavina del Rio T."/>
            <person name="Nolan M."/>
            <person name="Chen F."/>
            <person name="Tice H."/>
            <person name="Pitluck S."/>
            <person name="Cheng J.F."/>
            <person name="Chertkov O."/>
            <person name="Brettin T."/>
            <person name="Han C."/>
            <person name="Detter J.C."/>
            <person name="Kuske C."/>
            <person name="Bruce D."/>
            <person name="Goodwin L."/>
            <person name="Ovchinikova G."/>
            <person name="Pati A."/>
            <person name="Mikhailova N."/>
            <person name="Chen A."/>
            <person name="Palaniappan K."/>
            <person name="Land M."/>
            <person name="Hauser L."/>
            <person name="Chang Y.J."/>
            <person name="Jeffries C.D."/>
            <person name="Chain P."/>
            <person name="Rohde M."/>
            <person name="Goker M."/>
            <person name="Bristow J."/>
            <person name="Eisen J.A."/>
            <person name="Markowitz V."/>
            <person name="Hugenholtz P."/>
            <person name="Kyrpides N.C."/>
            <person name="Klenk H.P."/>
            <person name="Lapidus A."/>
        </authorList>
    </citation>
    <scope>NUCLEOTIDE SEQUENCE [LARGE SCALE GENOMIC DNA]</scope>
    <source>
        <strain evidence="9">ATCC 27377 / DSM 6068 / ICPB 4128</strain>
    </source>
</reference>
<dbReference type="EC" id="5.4.99.-" evidence="5"/>
<dbReference type="CDD" id="cd00165">
    <property type="entry name" value="S4"/>
    <property type="match status" value="1"/>
</dbReference>
<dbReference type="GO" id="GO:0003723">
    <property type="term" value="F:RNA binding"/>
    <property type="evidence" value="ECO:0007669"/>
    <property type="project" value="UniProtKB-KW"/>
</dbReference>
<evidence type="ECO:0000256" key="2">
    <source>
        <dbReference type="ARBA" id="ARBA00023235"/>
    </source>
</evidence>
<dbReference type="PANTHER" id="PTHR21600">
    <property type="entry name" value="MITOCHONDRIAL RNA PSEUDOURIDINE SYNTHASE"/>
    <property type="match status" value="1"/>
</dbReference>
<dbReference type="CDD" id="cd02869">
    <property type="entry name" value="PseudoU_synth_RluA_like"/>
    <property type="match status" value="1"/>
</dbReference>
<keyword evidence="4" id="KW-0694">RNA-binding</keyword>
<dbReference type="Gene3D" id="3.10.290.10">
    <property type="entry name" value="RNA-binding S4 domain"/>
    <property type="match status" value="1"/>
</dbReference>
<evidence type="ECO:0000256" key="5">
    <source>
        <dbReference type="RuleBase" id="RU362028"/>
    </source>
</evidence>
<dbReference type="InterPro" id="IPR006224">
    <property type="entry name" value="PsdUridine_synth_RluA-like_CS"/>
</dbReference>
<gene>
    <name evidence="8" type="ordered locus">Psta_2843</name>
</gene>
<dbReference type="GO" id="GO:0016798">
    <property type="term" value="F:hydrolase activity, acting on glycosyl bonds"/>
    <property type="evidence" value="ECO:0007669"/>
    <property type="project" value="UniProtKB-KW"/>
</dbReference>
<feature type="region of interest" description="Disordered" evidence="6">
    <location>
        <begin position="1"/>
        <end position="20"/>
    </location>
</feature>
<dbReference type="PANTHER" id="PTHR21600:SF44">
    <property type="entry name" value="RIBOSOMAL LARGE SUBUNIT PSEUDOURIDINE SYNTHASE D"/>
    <property type="match status" value="1"/>
</dbReference>
<dbReference type="SUPFAM" id="SSF55174">
    <property type="entry name" value="Alpha-L RNA-binding motif"/>
    <property type="match status" value="1"/>
</dbReference>
<dbReference type="Proteomes" id="UP000001887">
    <property type="component" value="Chromosome"/>
</dbReference>
<sequence>MSSDAAENDGPIDEPVVEPGEELVLDERQAELSDEPIELVVEEREADGRLDQFLALRLHRYSRMQLRRVIDAGGVLLNGSRAKVKVAYRVSTGDRVSIVLPEMPSAGPNPEKIPLDILFEDEHLIAVNKPPGMVVHPARGHWSGTLTSALAFHFQQLSTVGGQHRPGIVHRLDRDTSGVIIVAKTDPVHFSLAAQFADRTTAKEYFAITAGVPDRDRDVVSQPIGIHPFHREKMAIRPGHSTSRDAETMFHVLERFAQHAAVECLPKTGRTHQIRVHLAHVRTPVLCDKLYGGRAEITQGELVRDGSTEVVLNRQALHARKLSINHPKTGERLTIEAPLPADLQRVLDLLRSTKP</sequence>
<evidence type="ECO:0000313" key="9">
    <source>
        <dbReference type="Proteomes" id="UP000001887"/>
    </source>
</evidence>
<evidence type="ECO:0000256" key="6">
    <source>
        <dbReference type="SAM" id="MobiDB-lite"/>
    </source>
</evidence>
<feature type="domain" description="RNA-binding S4" evidence="7">
    <location>
        <begin position="48"/>
        <end position="108"/>
    </location>
</feature>
<dbReference type="KEGG" id="psl:Psta_2843"/>
<dbReference type="InterPro" id="IPR036986">
    <property type="entry name" value="S4_RNA-bd_sf"/>
</dbReference>
<dbReference type="AlphaFoldDB" id="D2R7T3"/>
<comment type="catalytic activity">
    <reaction evidence="5">
        <text>a uridine in RNA = a pseudouridine in RNA</text>
        <dbReference type="Rhea" id="RHEA:48348"/>
        <dbReference type="Rhea" id="RHEA-COMP:12068"/>
        <dbReference type="Rhea" id="RHEA-COMP:12069"/>
        <dbReference type="ChEBI" id="CHEBI:65314"/>
        <dbReference type="ChEBI" id="CHEBI:65315"/>
    </reaction>
</comment>
<comment type="similarity">
    <text evidence="1 5">Belongs to the pseudouridine synthase RluA family.</text>
</comment>
<dbReference type="STRING" id="530564.Psta_2843"/>
<dbReference type="SMART" id="SM00363">
    <property type="entry name" value="S4"/>
    <property type="match status" value="1"/>
</dbReference>
<dbReference type="PROSITE" id="PS50889">
    <property type="entry name" value="S4"/>
    <property type="match status" value="1"/>
</dbReference>
<dbReference type="HOGENOM" id="CLU_016902_4_4_0"/>
<evidence type="ECO:0000256" key="4">
    <source>
        <dbReference type="PROSITE-ProRule" id="PRU00182"/>
    </source>
</evidence>
<dbReference type="EMBL" id="CP001848">
    <property type="protein sequence ID" value="ADB17509.1"/>
    <property type="molecule type" value="Genomic_DNA"/>
</dbReference>
<dbReference type="OrthoDB" id="9784108at2"/>
<dbReference type="InterPro" id="IPR006145">
    <property type="entry name" value="PsdUridine_synth_RsuA/RluA"/>
</dbReference>
<dbReference type="InterPro" id="IPR006225">
    <property type="entry name" value="PsdUridine_synth_RluC/D"/>
</dbReference>
<evidence type="ECO:0000256" key="3">
    <source>
        <dbReference type="PIRSR" id="PIRSR606225-1"/>
    </source>
</evidence>
<dbReference type="Pfam" id="PF00849">
    <property type="entry name" value="PseudoU_synth_2"/>
    <property type="match status" value="1"/>
</dbReference>
<keyword evidence="9" id="KW-1185">Reference proteome</keyword>
<accession>D2R7T3</accession>
<evidence type="ECO:0000259" key="7">
    <source>
        <dbReference type="SMART" id="SM00363"/>
    </source>
</evidence>
<protein>
    <recommendedName>
        <fullName evidence="5">Pseudouridine synthase</fullName>
        <ecNumber evidence="5">5.4.99.-</ecNumber>
    </recommendedName>
</protein>
<dbReference type="Gene3D" id="3.30.2350.10">
    <property type="entry name" value="Pseudouridine synthase"/>
    <property type="match status" value="1"/>
</dbReference>
<evidence type="ECO:0000256" key="1">
    <source>
        <dbReference type="ARBA" id="ARBA00010876"/>
    </source>
</evidence>
<keyword evidence="8" id="KW-0378">Hydrolase</keyword>
<dbReference type="GO" id="GO:0000455">
    <property type="term" value="P:enzyme-directed rRNA pseudouridine synthesis"/>
    <property type="evidence" value="ECO:0007669"/>
    <property type="project" value="UniProtKB-ARBA"/>
</dbReference>
<evidence type="ECO:0000313" key="8">
    <source>
        <dbReference type="EMBL" id="ADB17509.1"/>
    </source>
</evidence>
<dbReference type="Pfam" id="PF01479">
    <property type="entry name" value="S4"/>
    <property type="match status" value="1"/>
</dbReference>
<dbReference type="InterPro" id="IPR020103">
    <property type="entry name" value="PsdUridine_synth_cat_dom_sf"/>
</dbReference>
<dbReference type="NCBIfam" id="TIGR00005">
    <property type="entry name" value="rluA_subfam"/>
    <property type="match status" value="1"/>
</dbReference>
<dbReference type="InterPro" id="IPR050188">
    <property type="entry name" value="RluA_PseudoU_synthase"/>
</dbReference>
<organism evidence="8 9">
    <name type="scientific">Pirellula staleyi (strain ATCC 27377 / DSM 6068 / ICPB 4128)</name>
    <name type="common">Pirella staleyi</name>
    <dbReference type="NCBI Taxonomy" id="530564"/>
    <lineage>
        <taxon>Bacteria</taxon>
        <taxon>Pseudomonadati</taxon>
        <taxon>Planctomycetota</taxon>
        <taxon>Planctomycetia</taxon>
        <taxon>Pirellulales</taxon>
        <taxon>Pirellulaceae</taxon>
        <taxon>Pirellula</taxon>
    </lineage>
</organism>
<dbReference type="SUPFAM" id="SSF55120">
    <property type="entry name" value="Pseudouridine synthase"/>
    <property type="match status" value="1"/>
</dbReference>
<comment type="function">
    <text evidence="5">Responsible for synthesis of pseudouridine from uracil.</text>
</comment>
<keyword evidence="8" id="KW-0326">Glycosidase</keyword>
<feature type="active site" evidence="3">
    <location>
        <position position="173"/>
    </location>
</feature>
<dbReference type="GO" id="GO:0120159">
    <property type="term" value="F:rRNA pseudouridine synthase activity"/>
    <property type="evidence" value="ECO:0007669"/>
    <property type="project" value="UniProtKB-ARBA"/>
</dbReference>
<keyword evidence="2 5" id="KW-0413">Isomerase</keyword>
<name>D2R7T3_PIRSD</name>
<dbReference type="eggNOG" id="COG0564">
    <property type="taxonomic scope" value="Bacteria"/>
</dbReference>